<sequence>MFHCIIIFKITFFISTGFARSYWGRFVDLFGNEVESNGEQNFVSLKDEDYRIRYEEQDSYNYSAYDEDNSIHSEDGTRYETKYIDENNENGDDDNSIPYPNKNRYETNYREGDPIDNRVGYIFRTNHDFRTEEGYKAGMKELEEWIYNFSHQDDIYASGRETGLLNFNVIHEELR</sequence>
<dbReference type="EMBL" id="UYRV01113000">
    <property type="protein sequence ID" value="VDN27919.1"/>
    <property type="molecule type" value="Genomic_DNA"/>
</dbReference>
<feature type="signal peptide" evidence="1">
    <location>
        <begin position="1"/>
        <end position="19"/>
    </location>
</feature>
<protein>
    <submittedName>
        <fullName evidence="2">Uncharacterized protein</fullName>
    </submittedName>
</protein>
<evidence type="ECO:0000313" key="3">
    <source>
        <dbReference type="Proteomes" id="UP000271889"/>
    </source>
</evidence>
<keyword evidence="1" id="KW-0732">Signal</keyword>
<dbReference type="OrthoDB" id="10634327at2759"/>
<evidence type="ECO:0000256" key="1">
    <source>
        <dbReference type="SAM" id="SignalP"/>
    </source>
</evidence>
<dbReference type="AlphaFoldDB" id="A0A3P7QC04"/>
<proteinExistence type="predicted"/>
<gene>
    <name evidence="2" type="ORF">CGOC_LOCUS10802</name>
</gene>
<name>A0A3P7QC04_CYLGO</name>
<reference evidence="2 3" key="1">
    <citation type="submission" date="2018-11" db="EMBL/GenBank/DDBJ databases">
        <authorList>
            <consortium name="Pathogen Informatics"/>
        </authorList>
    </citation>
    <scope>NUCLEOTIDE SEQUENCE [LARGE SCALE GENOMIC DNA]</scope>
</reference>
<evidence type="ECO:0000313" key="2">
    <source>
        <dbReference type="EMBL" id="VDN27919.1"/>
    </source>
</evidence>
<keyword evidence="3" id="KW-1185">Reference proteome</keyword>
<dbReference type="Proteomes" id="UP000271889">
    <property type="component" value="Unassembled WGS sequence"/>
</dbReference>
<organism evidence="2 3">
    <name type="scientific">Cylicostephanus goldi</name>
    <name type="common">Nematode worm</name>
    <dbReference type="NCBI Taxonomy" id="71465"/>
    <lineage>
        <taxon>Eukaryota</taxon>
        <taxon>Metazoa</taxon>
        <taxon>Ecdysozoa</taxon>
        <taxon>Nematoda</taxon>
        <taxon>Chromadorea</taxon>
        <taxon>Rhabditida</taxon>
        <taxon>Rhabditina</taxon>
        <taxon>Rhabditomorpha</taxon>
        <taxon>Strongyloidea</taxon>
        <taxon>Strongylidae</taxon>
        <taxon>Cylicostephanus</taxon>
    </lineage>
</organism>
<accession>A0A3P7QC04</accession>
<feature type="chain" id="PRO_5018186859" evidence="1">
    <location>
        <begin position="20"/>
        <end position="175"/>
    </location>
</feature>